<evidence type="ECO:0008006" key="6">
    <source>
        <dbReference type="Google" id="ProtNLM"/>
    </source>
</evidence>
<feature type="region of interest" description="Disordered" evidence="1">
    <location>
        <begin position="1003"/>
        <end position="1044"/>
    </location>
</feature>
<feature type="region of interest" description="Disordered" evidence="1">
    <location>
        <begin position="520"/>
        <end position="558"/>
    </location>
</feature>
<evidence type="ECO:0000313" key="2">
    <source>
        <dbReference type="EMBL" id="PIA95803.1"/>
    </source>
</evidence>
<feature type="region of interest" description="Disordered" evidence="1">
    <location>
        <begin position="850"/>
        <end position="884"/>
    </location>
</feature>
<sequence>MSTSTVLSIKRVTIVDLGRQTGISPITAELFVGLHALPDDEEEESDCDDEELNYSTNKNDRPISYTLKISGFALDAPYSQEFNSRVELVAEKLRQEKVGSDLPRNIVDGMVDELGVLDPNAELFGVNAEIYGLQVESVFAGLEAPKAAITRYENGYMEIEASDVEIAGDIPGFINSAKESLAGMLDTLEDPSHSSDWTAASAAFINLKKREKNREARERKAAKAGKTQNAVEGGTKKKVGTQAKQGPAQSGPRQTANKTQARQQVHHLQHEKQATPEATDRGAKLLHDDATSNKEDEDELERLVRHALEEAETDSLFEGDFDLDEEPLKETRDARTTPEEVMPQVMAPTNPRKRGADGGITDAETARPAKMAKTAQQSTALVPVATSEPPLQAPWSLALPSTVPVRRATPAMKADEQAIINEPSTTQPPATASSGNNASKRVAKRFNEKRDEVPHNNEIKKACRSGFDDLKKNQITAWCRIYGIPISGTKDDIERRVEEFITEHGEKLDGFYGTIPGAEALQRRGPNAPPRREAQVNEPTCADQGTPQPSAQPANVPSSLQTFVNTTPTQQTAAAQVNSVLPNSQAPRPHASAPQPAAMPFQQSGMATAAQASSTEPQMPAVSTGTQDEPTTAKSKPAPSVQTKVVHPGLPYPVYQKTGNNVWSFSGDRKHRTPAALEIIKQCNRYSAQPQLGADLSNYSAAELRNFLRSIGCQDVRSASSKKRLQQFARNWFQTYMKGNAGPIAGVELVVDEQELEDAAEPDAAVEEQGGEIQQQNAISLGAPLAATSPEPSLSGQRARKAKVGQPSQVMLQAHAAHERVMHGQWADGDFRSLALGSASGIAGGIPLNKNFPVPAAPSRDRTAGGRINSHQNRPQKSKVSRNEQTLAKLQEMAGDKIITILEDDEELQQPMMKEQTPVGEDIIMMDDVENAQQPETQAQTQMPDAPRPVLKPRPSGDLSMNMPALDRVSNSGRITKNARPQQPLSERELAKLQTYVRNHPENAARRQMQQSSHPSQPGVVPPAGYHNTQASAVSPQGYYTPQSPDLPAANLAYQQETWNEASGMNEGIFMPPQGYRALQQPEQQQWQQQHAGQQYQQPGQFYHPLQQPGPQQWQQQYGVSRYQQPGQPYHPPNQGPYNSQYGYDPNQQYRQ</sequence>
<feature type="compositionally biased region" description="Polar residues" evidence="1">
    <location>
        <begin position="543"/>
        <end position="558"/>
    </location>
</feature>
<evidence type="ECO:0000313" key="4">
    <source>
        <dbReference type="Proteomes" id="UP000230605"/>
    </source>
</evidence>
<feature type="compositionally biased region" description="Basic and acidic residues" evidence="1">
    <location>
        <begin position="212"/>
        <end position="221"/>
    </location>
</feature>
<feature type="compositionally biased region" description="Low complexity" evidence="1">
    <location>
        <begin position="1080"/>
        <end position="1117"/>
    </location>
</feature>
<feature type="compositionally biased region" description="Polar residues" evidence="1">
    <location>
        <begin position="603"/>
        <end position="634"/>
    </location>
</feature>
<evidence type="ECO:0000256" key="1">
    <source>
        <dbReference type="SAM" id="MobiDB-lite"/>
    </source>
</evidence>
<organism evidence="2 4">
    <name type="scientific">Cercospora beticola</name>
    <name type="common">Sugarbeet leaf spot fungus</name>
    <dbReference type="NCBI Taxonomy" id="122368"/>
    <lineage>
        <taxon>Eukaryota</taxon>
        <taxon>Fungi</taxon>
        <taxon>Dikarya</taxon>
        <taxon>Ascomycota</taxon>
        <taxon>Pezizomycotina</taxon>
        <taxon>Dothideomycetes</taxon>
        <taxon>Dothideomycetidae</taxon>
        <taxon>Mycosphaerellales</taxon>
        <taxon>Mycosphaerellaceae</taxon>
        <taxon>Cercospora</taxon>
    </lineage>
</organism>
<dbReference type="EMBL" id="LKMD01000103">
    <property type="protein sequence ID" value="PIA95803.1"/>
    <property type="molecule type" value="Genomic_DNA"/>
</dbReference>
<feature type="region of interest" description="Disordered" evidence="1">
    <location>
        <begin position="1080"/>
        <end position="1152"/>
    </location>
</feature>
<evidence type="ECO:0000313" key="3">
    <source>
        <dbReference type="EMBL" id="WPB07362.1"/>
    </source>
</evidence>
<evidence type="ECO:0000313" key="5">
    <source>
        <dbReference type="Proteomes" id="UP001302367"/>
    </source>
</evidence>
<gene>
    <name evidence="2" type="ORF">CB0940_10636</name>
    <name evidence="3" type="ORF">RHO25_012023</name>
</gene>
<dbReference type="OrthoDB" id="3648248at2759"/>
<reference evidence="2 4" key="1">
    <citation type="submission" date="2015-10" db="EMBL/GenBank/DDBJ databases">
        <title>The cercosporin biosynthetic gene cluster was horizontally transferred to several fungal lineages and shown to be expanded in Cercospora beticola based on microsynteny with recipient genomes.</title>
        <authorList>
            <person name="De Jonge R."/>
            <person name="Ebert M.K."/>
            <person name="Suttle J.C."/>
            <person name="Jurick Ii W.M."/>
            <person name="Secor G.A."/>
            <person name="Thomma B.P."/>
            <person name="Van De Peer Y."/>
            <person name="Bolton M.D."/>
        </authorList>
    </citation>
    <scope>NUCLEOTIDE SEQUENCE [LARGE SCALE GENOMIC DNA]</scope>
    <source>
        <strain evidence="2 4">09-40</strain>
    </source>
</reference>
<dbReference type="Proteomes" id="UP001302367">
    <property type="component" value="Chromosome 8"/>
</dbReference>
<name>A0A2G5HU51_CERBT</name>
<feature type="compositionally biased region" description="Polar residues" evidence="1">
    <location>
        <begin position="1118"/>
        <end position="1127"/>
    </location>
</feature>
<feature type="compositionally biased region" description="Polar residues" evidence="1">
    <location>
        <begin position="1136"/>
        <end position="1152"/>
    </location>
</feature>
<feature type="region of interest" description="Disordered" evidence="1">
    <location>
        <begin position="603"/>
        <end position="645"/>
    </location>
</feature>
<accession>A0A2G5HU51</accession>
<dbReference type="AlphaFoldDB" id="A0A2G5HU51"/>
<keyword evidence="5" id="KW-1185">Reference proteome</keyword>
<feature type="region of interest" description="Disordered" evidence="1">
    <location>
        <begin position="420"/>
        <end position="440"/>
    </location>
</feature>
<feature type="compositionally biased region" description="Polar residues" evidence="1">
    <location>
        <begin position="242"/>
        <end position="263"/>
    </location>
</feature>
<feature type="compositionally biased region" description="Basic and acidic residues" evidence="1">
    <location>
        <begin position="268"/>
        <end position="281"/>
    </location>
</feature>
<reference evidence="3 5" key="2">
    <citation type="submission" date="2023-09" db="EMBL/GenBank/DDBJ databases">
        <title>Complete-Gapless Cercospora beticola genome.</title>
        <authorList>
            <person name="Wyatt N.A."/>
            <person name="Spanner R.E."/>
            <person name="Bolton M.D."/>
        </authorList>
    </citation>
    <scope>NUCLEOTIDE SEQUENCE [LARGE SCALE GENOMIC DNA]</scope>
    <source>
        <strain evidence="3">Cb09-40</strain>
    </source>
</reference>
<proteinExistence type="predicted"/>
<feature type="compositionally biased region" description="Polar residues" evidence="1">
    <location>
        <begin position="422"/>
        <end position="439"/>
    </location>
</feature>
<feature type="compositionally biased region" description="Polar residues" evidence="1">
    <location>
        <begin position="1027"/>
        <end position="1044"/>
    </location>
</feature>
<feature type="region of interest" description="Disordered" evidence="1">
    <location>
        <begin position="210"/>
        <end position="281"/>
    </location>
</feature>
<dbReference type="EMBL" id="CP134191">
    <property type="protein sequence ID" value="WPB07362.1"/>
    <property type="molecule type" value="Genomic_DNA"/>
</dbReference>
<dbReference type="Proteomes" id="UP000230605">
    <property type="component" value="Chromosome 8"/>
</dbReference>
<protein>
    <recommendedName>
        <fullName evidence="6">SAP domain-containing protein</fullName>
    </recommendedName>
</protein>